<dbReference type="InterPro" id="IPR003661">
    <property type="entry name" value="HisK_dim/P_dom"/>
</dbReference>
<dbReference type="Gene3D" id="3.30.565.10">
    <property type="entry name" value="Histidine kinase-like ATPase, C-terminal domain"/>
    <property type="match status" value="1"/>
</dbReference>
<evidence type="ECO:0000256" key="4">
    <source>
        <dbReference type="ARBA" id="ARBA00022475"/>
    </source>
</evidence>
<dbReference type="SUPFAM" id="SSF55874">
    <property type="entry name" value="ATPase domain of HSP90 chaperone/DNA topoisomerase II/histidine kinase"/>
    <property type="match status" value="1"/>
</dbReference>
<evidence type="ECO:0000259" key="15">
    <source>
        <dbReference type="PROSITE" id="PS50109"/>
    </source>
</evidence>
<keyword evidence="12" id="KW-0902">Two-component regulatory system</keyword>
<dbReference type="PANTHER" id="PTHR45528:SF1">
    <property type="entry name" value="SENSOR HISTIDINE KINASE CPXA"/>
    <property type="match status" value="1"/>
</dbReference>
<keyword evidence="6" id="KW-0808">Transferase</keyword>
<sequence>MKINQSLLRIVLAFISSAILILILGYSLLAKSFYFWGMDNSLSIYSAHIQKLISQQGFDPIEAKLDIFNAQIYRHYQDLPDIIKHNFSQADLQAQEHYSFEIKNKWYDFPEAAYFVHPAIAQSGDMYFIVNKFDDQYLQPEVDKIEANMPSIWVVSAITIIILLILVLSLAGYIARPVNKLHHWAQQLTLKTLADPVPLFGFRELDELAEKIHTNLQSIEKTLSRESQFLQHASHELRTPIAVILSNASLMDHLWHAAPPACQKPLDRITRAGLTMSHLTETLLWLTRNTAYHPTIETFRIDQLIVDLIEEHQYLLKGKSVEIEFELNEITAQLPKVLVRITVANLIRNAMQHTDSGYINIQLIGDKLVITNNGSLLTGETNDGFGLGIKLVRQVCDNQDWHYHQSTTEKSCRVELIFSSHQFR</sequence>
<protein>
    <recommendedName>
        <fullName evidence="3">histidine kinase</fullName>
        <ecNumber evidence="3">2.7.13.3</ecNumber>
    </recommendedName>
</protein>
<keyword evidence="13 14" id="KW-0472">Membrane</keyword>
<keyword evidence="8" id="KW-0547">Nucleotide-binding</keyword>
<dbReference type="PROSITE" id="PS50109">
    <property type="entry name" value="HIS_KIN"/>
    <property type="match status" value="1"/>
</dbReference>
<dbReference type="Gene3D" id="6.10.340.10">
    <property type="match status" value="1"/>
</dbReference>
<keyword evidence="7 14" id="KW-0812">Transmembrane</keyword>
<accession>Q1Z6L7</accession>
<dbReference type="GO" id="GO:0005886">
    <property type="term" value="C:plasma membrane"/>
    <property type="evidence" value="ECO:0007669"/>
    <property type="project" value="UniProtKB-SubCell"/>
</dbReference>
<dbReference type="GO" id="GO:0000155">
    <property type="term" value="F:phosphorelay sensor kinase activity"/>
    <property type="evidence" value="ECO:0007669"/>
    <property type="project" value="InterPro"/>
</dbReference>
<dbReference type="InterPro" id="IPR050398">
    <property type="entry name" value="HssS/ArlS-like"/>
</dbReference>
<evidence type="ECO:0000256" key="14">
    <source>
        <dbReference type="SAM" id="Phobius"/>
    </source>
</evidence>
<organism evidence="16 17">
    <name type="scientific">Photobacterium profundum 3TCK</name>
    <dbReference type="NCBI Taxonomy" id="314280"/>
    <lineage>
        <taxon>Bacteria</taxon>
        <taxon>Pseudomonadati</taxon>
        <taxon>Pseudomonadota</taxon>
        <taxon>Gammaproteobacteria</taxon>
        <taxon>Vibrionales</taxon>
        <taxon>Vibrionaceae</taxon>
        <taxon>Photobacterium</taxon>
    </lineage>
</organism>
<proteinExistence type="predicted"/>
<dbReference type="PANTHER" id="PTHR45528">
    <property type="entry name" value="SENSOR HISTIDINE KINASE CPXA"/>
    <property type="match status" value="1"/>
</dbReference>
<dbReference type="RefSeq" id="WP_006230148.1">
    <property type="nucleotide sequence ID" value="NZ_CH724134.1"/>
</dbReference>
<evidence type="ECO:0000256" key="10">
    <source>
        <dbReference type="ARBA" id="ARBA00022840"/>
    </source>
</evidence>
<gene>
    <name evidence="16" type="ORF">P3TCK_10623</name>
</gene>
<feature type="transmembrane region" description="Helical" evidence="14">
    <location>
        <begin position="152"/>
        <end position="175"/>
    </location>
</feature>
<keyword evidence="9" id="KW-0418">Kinase</keyword>
<reference evidence="16 17" key="1">
    <citation type="submission" date="2006-03" db="EMBL/GenBank/DDBJ databases">
        <authorList>
            <person name="Bartlett D.H."/>
            <person name="Valle G."/>
            <person name="Lauro F.M."/>
            <person name="Vezzi A."/>
            <person name="Simonato F."/>
            <person name="Eloe E."/>
            <person name="Vitulo N."/>
            <person name="Stratton T.K."/>
            <person name="D'angelo M."/>
            <person name="Ferriera S."/>
            <person name="Johnson J."/>
            <person name="Kravitz S."/>
            <person name="Beeson K."/>
            <person name="Sutton G."/>
            <person name="Rogers Y."/>
            <person name="Friedman R."/>
            <person name="Frazier M."/>
            <person name="Venter J.C."/>
        </authorList>
    </citation>
    <scope>NUCLEOTIDE SEQUENCE [LARGE SCALE GENOMIC DNA]</scope>
    <source>
        <strain evidence="16 17">3TCK</strain>
    </source>
</reference>
<keyword evidence="10" id="KW-0067">ATP-binding</keyword>
<evidence type="ECO:0000256" key="2">
    <source>
        <dbReference type="ARBA" id="ARBA00004651"/>
    </source>
</evidence>
<dbReference type="OrthoDB" id="9121563at2"/>
<feature type="transmembrane region" description="Helical" evidence="14">
    <location>
        <begin position="7"/>
        <end position="29"/>
    </location>
</feature>
<evidence type="ECO:0000256" key="3">
    <source>
        <dbReference type="ARBA" id="ARBA00012438"/>
    </source>
</evidence>
<dbReference type="Pfam" id="PF00512">
    <property type="entry name" value="HisKA"/>
    <property type="match status" value="1"/>
</dbReference>
<evidence type="ECO:0000256" key="1">
    <source>
        <dbReference type="ARBA" id="ARBA00000085"/>
    </source>
</evidence>
<keyword evidence="4" id="KW-1003">Cell membrane</keyword>
<evidence type="ECO:0000256" key="9">
    <source>
        <dbReference type="ARBA" id="ARBA00022777"/>
    </source>
</evidence>
<comment type="caution">
    <text evidence="16">The sequence shown here is derived from an EMBL/GenBank/DDBJ whole genome shotgun (WGS) entry which is preliminary data.</text>
</comment>
<evidence type="ECO:0000256" key="12">
    <source>
        <dbReference type="ARBA" id="ARBA00023012"/>
    </source>
</evidence>
<dbReference type="InterPro" id="IPR005467">
    <property type="entry name" value="His_kinase_dom"/>
</dbReference>
<keyword evidence="5" id="KW-0597">Phosphoprotein</keyword>
<dbReference type="SUPFAM" id="SSF47384">
    <property type="entry name" value="Homodimeric domain of signal transducing histidine kinase"/>
    <property type="match status" value="1"/>
</dbReference>
<name>Q1Z6L7_9GAMM</name>
<evidence type="ECO:0000256" key="7">
    <source>
        <dbReference type="ARBA" id="ARBA00022692"/>
    </source>
</evidence>
<dbReference type="Proteomes" id="UP000003789">
    <property type="component" value="Unassembled WGS sequence"/>
</dbReference>
<dbReference type="CDD" id="cd00082">
    <property type="entry name" value="HisKA"/>
    <property type="match status" value="1"/>
</dbReference>
<dbReference type="SMART" id="SM00388">
    <property type="entry name" value="HisKA"/>
    <property type="match status" value="1"/>
</dbReference>
<dbReference type="EC" id="2.7.13.3" evidence="3"/>
<dbReference type="Gene3D" id="1.10.287.130">
    <property type="match status" value="1"/>
</dbReference>
<feature type="domain" description="Histidine kinase" evidence="15">
    <location>
        <begin position="232"/>
        <end position="395"/>
    </location>
</feature>
<comment type="catalytic activity">
    <reaction evidence="1">
        <text>ATP + protein L-histidine = ADP + protein N-phospho-L-histidine.</text>
        <dbReference type="EC" id="2.7.13.3"/>
    </reaction>
</comment>
<evidence type="ECO:0000256" key="11">
    <source>
        <dbReference type="ARBA" id="ARBA00022989"/>
    </source>
</evidence>
<dbReference type="GO" id="GO:0005524">
    <property type="term" value="F:ATP binding"/>
    <property type="evidence" value="ECO:0007669"/>
    <property type="project" value="UniProtKB-KW"/>
</dbReference>
<evidence type="ECO:0000256" key="6">
    <source>
        <dbReference type="ARBA" id="ARBA00022679"/>
    </source>
</evidence>
<comment type="subcellular location">
    <subcellularLocation>
        <location evidence="2">Cell membrane</location>
        <topology evidence="2">Multi-pass membrane protein</topology>
    </subcellularLocation>
</comment>
<dbReference type="EMBL" id="AAPH01000006">
    <property type="protein sequence ID" value="EAS44130.1"/>
    <property type="molecule type" value="Genomic_DNA"/>
</dbReference>
<dbReference type="HOGENOM" id="CLU_000445_89_37_6"/>
<evidence type="ECO:0000256" key="8">
    <source>
        <dbReference type="ARBA" id="ARBA00022741"/>
    </source>
</evidence>
<dbReference type="AlphaFoldDB" id="Q1Z6L7"/>
<evidence type="ECO:0000256" key="5">
    <source>
        <dbReference type="ARBA" id="ARBA00022553"/>
    </source>
</evidence>
<keyword evidence="11 14" id="KW-1133">Transmembrane helix</keyword>
<dbReference type="InterPro" id="IPR036097">
    <property type="entry name" value="HisK_dim/P_sf"/>
</dbReference>
<evidence type="ECO:0000256" key="13">
    <source>
        <dbReference type="ARBA" id="ARBA00023136"/>
    </source>
</evidence>
<dbReference type="InterPro" id="IPR036890">
    <property type="entry name" value="HATPase_C_sf"/>
</dbReference>
<evidence type="ECO:0000313" key="16">
    <source>
        <dbReference type="EMBL" id="EAS44130.1"/>
    </source>
</evidence>
<evidence type="ECO:0000313" key="17">
    <source>
        <dbReference type="Proteomes" id="UP000003789"/>
    </source>
</evidence>